<proteinExistence type="predicted"/>
<accession>A0ABR3A4H3</accession>
<dbReference type="InterPro" id="IPR002347">
    <property type="entry name" value="SDR_fam"/>
</dbReference>
<keyword evidence="3" id="KW-1185">Reference proteome</keyword>
<evidence type="ECO:0000313" key="2">
    <source>
        <dbReference type="EMBL" id="KAL0068498.1"/>
    </source>
</evidence>
<dbReference type="Proteomes" id="UP001437256">
    <property type="component" value="Unassembled WGS sequence"/>
</dbReference>
<name>A0ABR3A4H3_9AGAR</name>
<evidence type="ECO:0000256" key="1">
    <source>
        <dbReference type="ARBA" id="ARBA00023002"/>
    </source>
</evidence>
<protein>
    <recommendedName>
        <fullName evidence="4">Short-chain dehydrogenase</fullName>
    </recommendedName>
</protein>
<sequence length="337" mass="38002">MILTVEQFEQNSLGPMPPPVEGVSLQGQVVVVMGANTGLGFEAAKHFAIRGPRKLVLVCRNEKKGQDAVQRIRTDTGFQNIELWIVDLTSFQSVKAIKDKVDQLERLDILVENAAIATSEYQLTGDGWDDSLQANLLGPALHLLLHLPKLLETTKKYPETTPRIVWVSSDIHYRAEEPLKEILDAPNSLEFLNDKAYWARNPGYPESKVLALMFARALQSRLSEITCCSVNPALCHTELKRNSHGEQGERLQAYLDKYGYTAEEGSRQLLYAAIGQRDREEEVRGSYISYSRVSECSDLILSDEGQQLERRLWKEVLEVLERVASVAQSIINEHLRV</sequence>
<dbReference type="PANTHER" id="PTHR43157">
    <property type="entry name" value="PHOSPHATIDYLINOSITOL-GLYCAN BIOSYNTHESIS CLASS F PROTEIN-RELATED"/>
    <property type="match status" value="1"/>
</dbReference>
<dbReference type="InterPro" id="IPR036291">
    <property type="entry name" value="NAD(P)-bd_dom_sf"/>
</dbReference>
<dbReference type="Gene3D" id="3.40.50.720">
    <property type="entry name" value="NAD(P)-binding Rossmann-like Domain"/>
    <property type="match status" value="1"/>
</dbReference>
<dbReference type="EMBL" id="JBBXMP010000018">
    <property type="protein sequence ID" value="KAL0068498.1"/>
    <property type="molecule type" value="Genomic_DNA"/>
</dbReference>
<evidence type="ECO:0000313" key="3">
    <source>
        <dbReference type="Proteomes" id="UP001437256"/>
    </source>
</evidence>
<dbReference type="PRINTS" id="PR00081">
    <property type="entry name" value="GDHRDH"/>
</dbReference>
<gene>
    <name evidence="2" type="ORF">AAF712_004576</name>
</gene>
<dbReference type="SUPFAM" id="SSF51735">
    <property type="entry name" value="NAD(P)-binding Rossmann-fold domains"/>
    <property type="match status" value="1"/>
</dbReference>
<evidence type="ECO:0008006" key="4">
    <source>
        <dbReference type="Google" id="ProtNLM"/>
    </source>
</evidence>
<keyword evidence="1" id="KW-0560">Oxidoreductase</keyword>
<comment type="caution">
    <text evidence="2">The sequence shown here is derived from an EMBL/GenBank/DDBJ whole genome shotgun (WGS) entry which is preliminary data.</text>
</comment>
<organism evidence="2 3">
    <name type="scientific">Marasmius tenuissimus</name>
    <dbReference type="NCBI Taxonomy" id="585030"/>
    <lineage>
        <taxon>Eukaryota</taxon>
        <taxon>Fungi</taxon>
        <taxon>Dikarya</taxon>
        <taxon>Basidiomycota</taxon>
        <taxon>Agaricomycotina</taxon>
        <taxon>Agaricomycetes</taxon>
        <taxon>Agaricomycetidae</taxon>
        <taxon>Agaricales</taxon>
        <taxon>Marasmiineae</taxon>
        <taxon>Marasmiaceae</taxon>
        <taxon>Marasmius</taxon>
    </lineage>
</organism>
<dbReference type="Pfam" id="PF00106">
    <property type="entry name" value="adh_short"/>
    <property type="match status" value="1"/>
</dbReference>
<reference evidence="2 3" key="1">
    <citation type="submission" date="2024-05" db="EMBL/GenBank/DDBJ databases">
        <title>A draft genome resource for the thread blight pathogen Marasmius tenuissimus strain MS-2.</title>
        <authorList>
            <person name="Yulfo-Soto G.E."/>
            <person name="Baruah I.K."/>
            <person name="Amoako-Attah I."/>
            <person name="Bukari Y."/>
            <person name="Meinhardt L.W."/>
            <person name="Bailey B.A."/>
            <person name="Cohen S.P."/>
        </authorList>
    </citation>
    <scope>NUCLEOTIDE SEQUENCE [LARGE SCALE GENOMIC DNA]</scope>
    <source>
        <strain evidence="2 3">MS-2</strain>
    </source>
</reference>
<dbReference type="PANTHER" id="PTHR43157:SF31">
    <property type="entry name" value="PHOSPHATIDYLINOSITOL-GLYCAN BIOSYNTHESIS CLASS F PROTEIN"/>
    <property type="match status" value="1"/>
</dbReference>